<dbReference type="SUPFAM" id="SSF88659">
    <property type="entry name" value="Sigma3 and sigma4 domains of RNA polymerase sigma factors"/>
    <property type="match status" value="1"/>
</dbReference>
<evidence type="ECO:0000313" key="7">
    <source>
        <dbReference type="EMBL" id="MBS4537203.1"/>
    </source>
</evidence>
<evidence type="ECO:0000256" key="2">
    <source>
        <dbReference type="ARBA" id="ARBA00023015"/>
    </source>
</evidence>
<keyword evidence="2" id="KW-0805">Transcription regulation</keyword>
<evidence type="ECO:0000256" key="4">
    <source>
        <dbReference type="ARBA" id="ARBA00023163"/>
    </source>
</evidence>
<dbReference type="PANTHER" id="PTHR43133">
    <property type="entry name" value="RNA POLYMERASE ECF-TYPE SIGMA FACTO"/>
    <property type="match status" value="1"/>
</dbReference>
<dbReference type="Pfam" id="PF08281">
    <property type="entry name" value="Sigma70_r4_2"/>
    <property type="match status" value="1"/>
</dbReference>
<dbReference type="NCBIfam" id="TIGR02937">
    <property type="entry name" value="sigma70-ECF"/>
    <property type="match status" value="1"/>
</dbReference>
<dbReference type="EMBL" id="WSFT01000013">
    <property type="protein sequence ID" value="MBS4537203.1"/>
    <property type="molecule type" value="Genomic_DNA"/>
</dbReference>
<name>A0A942Z7F3_9FIRM</name>
<proteinExistence type="inferred from homology"/>
<dbReference type="AlphaFoldDB" id="A0A942Z7F3"/>
<evidence type="ECO:0000259" key="6">
    <source>
        <dbReference type="Pfam" id="PF08281"/>
    </source>
</evidence>
<protein>
    <submittedName>
        <fullName evidence="7">Sigma-70 family RNA polymerase sigma factor</fullName>
    </submittedName>
</protein>
<dbReference type="InterPro" id="IPR039425">
    <property type="entry name" value="RNA_pol_sigma-70-like"/>
</dbReference>
<sequence length="197" mass="23185">MTLNERKLIKRSMKGDIDAFEKLIEAHQKSAYNIALRMLKNPEDAKDVSQQAFVKIFKYIDTFNFKSSFTTWMYRIIVNLCIDYINKNKINNTYSLDNPIKTDTGEINREVKDNTDLPEDIVEKKETKQIVHNAINKLDDIHRSIIILRDIEDFSYKEISEILEISIGTVKSRIKRGRDNLRVILKEEMEQNPWNSV</sequence>
<organism evidence="7 8">
    <name type="scientific">Anaeromonas frigoriresistens</name>
    <dbReference type="NCBI Taxonomy" id="2683708"/>
    <lineage>
        <taxon>Bacteria</taxon>
        <taxon>Bacillati</taxon>
        <taxon>Bacillota</taxon>
        <taxon>Tissierellia</taxon>
        <taxon>Tissierellales</taxon>
        <taxon>Thermohalobacteraceae</taxon>
        <taxon>Anaeromonas</taxon>
    </lineage>
</organism>
<dbReference type="InterPro" id="IPR013249">
    <property type="entry name" value="RNA_pol_sigma70_r4_t2"/>
</dbReference>
<dbReference type="GO" id="GO:0003677">
    <property type="term" value="F:DNA binding"/>
    <property type="evidence" value="ECO:0007669"/>
    <property type="project" value="InterPro"/>
</dbReference>
<dbReference type="InterPro" id="IPR013325">
    <property type="entry name" value="RNA_pol_sigma_r2"/>
</dbReference>
<dbReference type="RefSeq" id="WP_203365131.1">
    <property type="nucleotide sequence ID" value="NZ_WSFT01000013.1"/>
</dbReference>
<dbReference type="Pfam" id="PF04542">
    <property type="entry name" value="Sigma70_r2"/>
    <property type="match status" value="1"/>
</dbReference>
<keyword evidence="4" id="KW-0804">Transcription</keyword>
<dbReference type="InterPro" id="IPR007627">
    <property type="entry name" value="RNA_pol_sigma70_r2"/>
</dbReference>
<evidence type="ECO:0000259" key="5">
    <source>
        <dbReference type="Pfam" id="PF04542"/>
    </source>
</evidence>
<dbReference type="InterPro" id="IPR013324">
    <property type="entry name" value="RNA_pol_sigma_r3/r4-like"/>
</dbReference>
<gene>
    <name evidence="7" type="ORF">GOQ27_01945</name>
</gene>
<comment type="similarity">
    <text evidence="1">Belongs to the sigma-70 factor family. ECF subfamily.</text>
</comment>
<keyword evidence="8" id="KW-1185">Reference proteome</keyword>
<accession>A0A942Z7F3</accession>
<reference evidence="7" key="1">
    <citation type="submission" date="2019-12" db="EMBL/GenBank/DDBJ databases">
        <title>Clostridiaceae gen. nov. sp. nov., isolated from sediment in Xinjiang, China.</title>
        <authorList>
            <person name="Zhang R."/>
        </authorList>
    </citation>
    <scope>NUCLEOTIDE SEQUENCE</scope>
    <source>
        <strain evidence="7">D2Q-11</strain>
    </source>
</reference>
<comment type="caution">
    <text evidence="7">The sequence shown here is derived from an EMBL/GenBank/DDBJ whole genome shotgun (WGS) entry which is preliminary data.</text>
</comment>
<feature type="domain" description="RNA polymerase sigma-70 region 2" evidence="5">
    <location>
        <begin position="23"/>
        <end position="89"/>
    </location>
</feature>
<dbReference type="InterPro" id="IPR036388">
    <property type="entry name" value="WH-like_DNA-bd_sf"/>
</dbReference>
<dbReference type="Proteomes" id="UP000724672">
    <property type="component" value="Unassembled WGS sequence"/>
</dbReference>
<dbReference type="SUPFAM" id="SSF88946">
    <property type="entry name" value="Sigma2 domain of RNA polymerase sigma factors"/>
    <property type="match status" value="1"/>
</dbReference>
<dbReference type="Gene3D" id="1.10.10.10">
    <property type="entry name" value="Winged helix-like DNA-binding domain superfamily/Winged helix DNA-binding domain"/>
    <property type="match status" value="1"/>
</dbReference>
<dbReference type="GO" id="GO:0016987">
    <property type="term" value="F:sigma factor activity"/>
    <property type="evidence" value="ECO:0007669"/>
    <property type="project" value="UniProtKB-KW"/>
</dbReference>
<keyword evidence="3" id="KW-0731">Sigma factor</keyword>
<dbReference type="InterPro" id="IPR014284">
    <property type="entry name" value="RNA_pol_sigma-70_dom"/>
</dbReference>
<dbReference type="GO" id="GO:0006352">
    <property type="term" value="P:DNA-templated transcription initiation"/>
    <property type="evidence" value="ECO:0007669"/>
    <property type="project" value="InterPro"/>
</dbReference>
<evidence type="ECO:0000256" key="1">
    <source>
        <dbReference type="ARBA" id="ARBA00010641"/>
    </source>
</evidence>
<feature type="domain" description="RNA polymerase sigma factor 70 region 4 type 2" evidence="6">
    <location>
        <begin position="129"/>
        <end position="180"/>
    </location>
</feature>
<evidence type="ECO:0000256" key="3">
    <source>
        <dbReference type="ARBA" id="ARBA00023082"/>
    </source>
</evidence>
<dbReference type="CDD" id="cd06171">
    <property type="entry name" value="Sigma70_r4"/>
    <property type="match status" value="1"/>
</dbReference>
<dbReference type="Gene3D" id="1.10.1740.10">
    <property type="match status" value="1"/>
</dbReference>
<evidence type="ECO:0000313" key="8">
    <source>
        <dbReference type="Proteomes" id="UP000724672"/>
    </source>
</evidence>
<dbReference type="PANTHER" id="PTHR43133:SF51">
    <property type="entry name" value="RNA POLYMERASE SIGMA FACTOR"/>
    <property type="match status" value="1"/>
</dbReference>